<dbReference type="Pfam" id="PF25973">
    <property type="entry name" value="BSH_CzcB"/>
    <property type="match status" value="1"/>
</dbReference>
<dbReference type="Gene3D" id="2.40.30.170">
    <property type="match status" value="1"/>
</dbReference>
<evidence type="ECO:0000256" key="1">
    <source>
        <dbReference type="ARBA" id="ARBA00009477"/>
    </source>
</evidence>
<dbReference type="SUPFAM" id="SSF111369">
    <property type="entry name" value="HlyD-like secretion proteins"/>
    <property type="match status" value="1"/>
</dbReference>
<gene>
    <name evidence="4" type="ORF">E6K81_00770</name>
</gene>
<dbReference type="EMBL" id="VBPB01000007">
    <property type="protein sequence ID" value="TMQ74207.1"/>
    <property type="molecule type" value="Genomic_DNA"/>
</dbReference>
<dbReference type="Gene3D" id="1.10.287.470">
    <property type="entry name" value="Helix hairpin bin"/>
    <property type="match status" value="1"/>
</dbReference>
<sequence>MVAAPPDSAAGAASATDPTFDTALVPLHDVEIYSRIDDEAVAVDVEEGARVAPGDRLAQLDDRDRKATLDMREAEVARAESAWQRAQSLHDKSLISEEQFVAARSDCLIAKAQRDGARVEYERCAIRTPIRGVVEQRLVQHGQSVKEGDLLFRIGDPDTLRAELLLPEARLGTVRVGRPVRIIPAAGGAEVRARVTRVNPLVDAASGTFRVVIDLDNRAGRLHGGISARVVFDSLGTAAR</sequence>
<dbReference type="Pfam" id="PF25954">
    <property type="entry name" value="Beta-barrel_RND_2"/>
    <property type="match status" value="1"/>
</dbReference>
<dbReference type="NCBIfam" id="TIGR01730">
    <property type="entry name" value="RND_mfp"/>
    <property type="match status" value="1"/>
</dbReference>
<comment type="similarity">
    <text evidence="1">Belongs to the membrane fusion protein (MFP) (TC 8.A.1) family.</text>
</comment>
<reference evidence="4 5" key="1">
    <citation type="journal article" date="2019" name="Nat. Microbiol.">
        <title>Mediterranean grassland soil C-N compound turnover is dependent on rainfall and depth, and is mediated by genomically divergent microorganisms.</title>
        <authorList>
            <person name="Diamond S."/>
            <person name="Andeer P.F."/>
            <person name="Li Z."/>
            <person name="Crits-Christoph A."/>
            <person name="Burstein D."/>
            <person name="Anantharaman K."/>
            <person name="Lane K.R."/>
            <person name="Thomas B.C."/>
            <person name="Pan C."/>
            <person name="Northen T.R."/>
            <person name="Banfield J.F."/>
        </authorList>
    </citation>
    <scope>NUCLEOTIDE SEQUENCE [LARGE SCALE GENOMIC DNA]</scope>
    <source>
        <strain evidence="4">WS_11</strain>
    </source>
</reference>
<dbReference type="InterPro" id="IPR058647">
    <property type="entry name" value="BSH_CzcB-like"/>
</dbReference>
<dbReference type="PANTHER" id="PTHR30469:SF38">
    <property type="entry name" value="HLYD FAMILY SECRETION PROTEIN"/>
    <property type="match status" value="1"/>
</dbReference>
<evidence type="ECO:0000313" key="5">
    <source>
        <dbReference type="Proteomes" id="UP000319771"/>
    </source>
</evidence>
<dbReference type="GO" id="GO:1990281">
    <property type="term" value="C:efflux pump complex"/>
    <property type="evidence" value="ECO:0007669"/>
    <property type="project" value="TreeGrafter"/>
</dbReference>
<accession>A0A538UEC7</accession>
<feature type="domain" description="CzcB-like barrel-sandwich hybrid" evidence="3">
    <location>
        <begin position="31"/>
        <end position="156"/>
    </location>
</feature>
<protein>
    <submittedName>
        <fullName evidence="4">Efflux RND transporter periplasmic adaptor subunit</fullName>
    </submittedName>
</protein>
<dbReference type="Proteomes" id="UP000319771">
    <property type="component" value="Unassembled WGS sequence"/>
</dbReference>
<dbReference type="PANTHER" id="PTHR30469">
    <property type="entry name" value="MULTIDRUG RESISTANCE PROTEIN MDTA"/>
    <property type="match status" value="1"/>
</dbReference>
<organism evidence="4 5">
    <name type="scientific">Eiseniibacteriota bacterium</name>
    <dbReference type="NCBI Taxonomy" id="2212470"/>
    <lineage>
        <taxon>Bacteria</taxon>
        <taxon>Candidatus Eiseniibacteriota</taxon>
    </lineage>
</organism>
<dbReference type="GO" id="GO:0015562">
    <property type="term" value="F:efflux transmembrane transporter activity"/>
    <property type="evidence" value="ECO:0007669"/>
    <property type="project" value="TreeGrafter"/>
</dbReference>
<dbReference type="Gene3D" id="2.40.50.100">
    <property type="match status" value="1"/>
</dbReference>
<name>A0A538UEC7_UNCEI</name>
<feature type="domain" description="CusB-like beta-barrel" evidence="2">
    <location>
        <begin position="166"/>
        <end position="233"/>
    </location>
</feature>
<dbReference type="InterPro" id="IPR006143">
    <property type="entry name" value="RND_pump_MFP"/>
</dbReference>
<proteinExistence type="inferred from homology"/>
<evidence type="ECO:0000259" key="2">
    <source>
        <dbReference type="Pfam" id="PF25954"/>
    </source>
</evidence>
<evidence type="ECO:0000313" key="4">
    <source>
        <dbReference type="EMBL" id="TMQ74207.1"/>
    </source>
</evidence>
<dbReference type="InterPro" id="IPR058792">
    <property type="entry name" value="Beta-barrel_RND_2"/>
</dbReference>
<evidence type="ECO:0000259" key="3">
    <source>
        <dbReference type="Pfam" id="PF25973"/>
    </source>
</evidence>
<comment type="caution">
    <text evidence="4">The sequence shown here is derived from an EMBL/GenBank/DDBJ whole genome shotgun (WGS) entry which is preliminary data.</text>
</comment>
<dbReference type="AlphaFoldDB" id="A0A538UEC7"/>